<evidence type="ECO:0000313" key="2">
    <source>
        <dbReference type="EMBL" id="KAG0716355.1"/>
    </source>
</evidence>
<organism evidence="2 3">
    <name type="scientific">Chionoecetes opilio</name>
    <name type="common">Atlantic snow crab</name>
    <name type="synonym">Cancer opilio</name>
    <dbReference type="NCBI Taxonomy" id="41210"/>
    <lineage>
        <taxon>Eukaryota</taxon>
        <taxon>Metazoa</taxon>
        <taxon>Ecdysozoa</taxon>
        <taxon>Arthropoda</taxon>
        <taxon>Crustacea</taxon>
        <taxon>Multicrustacea</taxon>
        <taxon>Malacostraca</taxon>
        <taxon>Eumalacostraca</taxon>
        <taxon>Eucarida</taxon>
        <taxon>Decapoda</taxon>
        <taxon>Pleocyemata</taxon>
        <taxon>Brachyura</taxon>
        <taxon>Eubrachyura</taxon>
        <taxon>Majoidea</taxon>
        <taxon>Majidae</taxon>
        <taxon>Chionoecetes</taxon>
    </lineage>
</organism>
<evidence type="ECO:0000313" key="3">
    <source>
        <dbReference type="Proteomes" id="UP000770661"/>
    </source>
</evidence>
<dbReference type="AlphaFoldDB" id="A0A8J5CND0"/>
<feature type="region of interest" description="Disordered" evidence="1">
    <location>
        <begin position="106"/>
        <end position="144"/>
    </location>
</feature>
<proteinExistence type="predicted"/>
<feature type="region of interest" description="Disordered" evidence="1">
    <location>
        <begin position="172"/>
        <end position="225"/>
    </location>
</feature>
<evidence type="ECO:0008006" key="4">
    <source>
        <dbReference type="Google" id="ProtNLM"/>
    </source>
</evidence>
<feature type="compositionally biased region" description="Basic and acidic residues" evidence="1">
    <location>
        <begin position="206"/>
        <end position="225"/>
    </location>
</feature>
<sequence>MKAAYLYQNCRLCSVHFEDTQFMNAASKNKLVWTAVPTIFPAVPNPPKPIRLKRPCRRERLPLACTKKTKVEPDCEHGEDDKSEAGNMVDFEIKEEDIEMKEVVEVNQENPENEESGSTARRGEKRVLSPFHSPETEKQRPEVEQVWIKEEHDKSEAGNMVDFEIKEEDIEMKEVVEVNQENPENEESGSTARRGEKRVLSPFHSPETEKQRPEVEQVWIKEERK</sequence>
<evidence type="ECO:0000256" key="1">
    <source>
        <dbReference type="SAM" id="MobiDB-lite"/>
    </source>
</evidence>
<name>A0A8J5CND0_CHIOP</name>
<protein>
    <recommendedName>
        <fullName evidence="4">THAP-type domain-containing protein</fullName>
    </recommendedName>
</protein>
<accession>A0A8J5CND0</accession>
<feature type="compositionally biased region" description="Basic and acidic residues" evidence="1">
    <location>
        <begin position="134"/>
        <end position="144"/>
    </location>
</feature>
<reference evidence="2" key="1">
    <citation type="submission" date="2020-07" db="EMBL/GenBank/DDBJ databases">
        <title>The High-quality genome of the commercially important snow crab, Chionoecetes opilio.</title>
        <authorList>
            <person name="Jeong J.-H."/>
            <person name="Ryu S."/>
        </authorList>
    </citation>
    <scope>NUCLEOTIDE SEQUENCE</scope>
    <source>
        <strain evidence="2">MADBK_172401_WGS</strain>
        <tissue evidence="2">Digestive gland</tissue>
    </source>
</reference>
<dbReference type="Proteomes" id="UP000770661">
    <property type="component" value="Unassembled WGS sequence"/>
</dbReference>
<dbReference type="EMBL" id="JACEEZ010018929">
    <property type="protein sequence ID" value="KAG0716355.1"/>
    <property type="molecule type" value="Genomic_DNA"/>
</dbReference>
<gene>
    <name evidence="2" type="ORF">GWK47_009913</name>
</gene>
<comment type="caution">
    <text evidence="2">The sequence shown here is derived from an EMBL/GenBank/DDBJ whole genome shotgun (WGS) entry which is preliminary data.</text>
</comment>
<dbReference type="OrthoDB" id="7683421at2759"/>
<dbReference type="SUPFAM" id="SSF57716">
    <property type="entry name" value="Glucocorticoid receptor-like (DNA-binding domain)"/>
    <property type="match status" value="1"/>
</dbReference>
<keyword evidence="3" id="KW-1185">Reference proteome</keyword>